<comment type="caution">
    <text evidence="2">The sequence shown here is derived from an EMBL/GenBank/DDBJ whole genome shotgun (WGS) entry which is preliminary data.</text>
</comment>
<feature type="non-terminal residue" evidence="2">
    <location>
        <position position="35"/>
    </location>
</feature>
<name>A0A7X0SVC4_9BACL</name>
<keyword evidence="3" id="KW-1185">Reference proteome</keyword>
<gene>
    <name evidence="2" type="ORF">H7C18_26860</name>
</gene>
<evidence type="ECO:0000313" key="3">
    <source>
        <dbReference type="Proteomes" id="UP000564644"/>
    </source>
</evidence>
<feature type="region of interest" description="Disordered" evidence="1">
    <location>
        <begin position="1"/>
        <end position="35"/>
    </location>
</feature>
<protein>
    <submittedName>
        <fullName evidence="2">NAD(P)-dependent oxidoreductase</fullName>
    </submittedName>
</protein>
<dbReference type="EMBL" id="JACJVO010000033">
    <property type="protein sequence ID" value="MBB6734553.1"/>
    <property type="molecule type" value="Genomic_DNA"/>
</dbReference>
<evidence type="ECO:0000313" key="2">
    <source>
        <dbReference type="EMBL" id="MBB6734553.1"/>
    </source>
</evidence>
<dbReference type="Proteomes" id="UP000564644">
    <property type="component" value="Unassembled WGS sequence"/>
</dbReference>
<organism evidence="2 3">
    <name type="scientific">Cohnella zeiphila</name>
    <dbReference type="NCBI Taxonomy" id="2761120"/>
    <lineage>
        <taxon>Bacteria</taxon>
        <taxon>Bacillati</taxon>
        <taxon>Bacillota</taxon>
        <taxon>Bacilli</taxon>
        <taxon>Bacillales</taxon>
        <taxon>Paenibacillaceae</taxon>
        <taxon>Cohnella</taxon>
    </lineage>
</organism>
<evidence type="ECO:0000256" key="1">
    <source>
        <dbReference type="SAM" id="MobiDB-lite"/>
    </source>
</evidence>
<proteinExistence type="predicted"/>
<dbReference type="AlphaFoldDB" id="A0A7X0SVC4"/>
<reference evidence="2 3" key="1">
    <citation type="submission" date="2020-08" db="EMBL/GenBank/DDBJ databases">
        <title>Cohnella phylogeny.</title>
        <authorList>
            <person name="Dunlap C."/>
        </authorList>
    </citation>
    <scope>NUCLEOTIDE SEQUENCE [LARGE SCALE GENOMIC DNA]</scope>
    <source>
        <strain evidence="2 3">CBP 2801</strain>
    </source>
</reference>
<feature type="compositionally biased region" description="Pro residues" evidence="1">
    <location>
        <begin position="1"/>
        <end position="10"/>
    </location>
</feature>
<sequence length="35" mass="3956">MQPPAPPYPPQHQDRQPGAEAQMNPLPIFDNPNYV</sequence>
<accession>A0A7X0SVC4</accession>